<feature type="region of interest" description="Disordered" evidence="1">
    <location>
        <begin position="1"/>
        <end position="27"/>
    </location>
</feature>
<dbReference type="EMBL" id="CAAKMV010000170">
    <property type="protein sequence ID" value="VIO62957.1"/>
    <property type="molecule type" value="Genomic_DNA"/>
</dbReference>
<evidence type="ECO:0000256" key="1">
    <source>
        <dbReference type="SAM" id="MobiDB-lite"/>
    </source>
</evidence>
<name>A0A4E9EJ26_GIBZA</name>
<organism evidence="2">
    <name type="scientific">Gibberella zeae</name>
    <name type="common">Wheat head blight fungus</name>
    <name type="synonym">Fusarium graminearum</name>
    <dbReference type="NCBI Taxonomy" id="5518"/>
    <lineage>
        <taxon>Eukaryota</taxon>
        <taxon>Fungi</taxon>
        <taxon>Dikarya</taxon>
        <taxon>Ascomycota</taxon>
        <taxon>Pezizomycotina</taxon>
        <taxon>Sordariomycetes</taxon>
        <taxon>Hypocreomycetidae</taxon>
        <taxon>Hypocreales</taxon>
        <taxon>Nectriaceae</taxon>
        <taxon>Fusarium</taxon>
    </lineage>
</organism>
<reference evidence="2" key="1">
    <citation type="submission" date="2019-04" db="EMBL/GenBank/DDBJ databases">
        <authorList>
            <person name="Melise S."/>
            <person name="Noan J."/>
            <person name="Okalmin O."/>
        </authorList>
    </citation>
    <scope>NUCLEOTIDE SEQUENCE</scope>
    <source>
        <strain evidence="2">FN9</strain>
    </source>
</reference>
<evidence type="ECO:0000313" key="2">
    <source>
        <dbReference type="EMBL" id="VIO62957.1"/>
    </source>
</evidence>
<dbReference type="AlphaFoldDB" id="A0A4E9EJ26"/>
<protein>
    <submittedName>
        <fullName evidence="2">Uncharacterized protein</fullName>
    </submittedName>
</protein>
<sequence length="265" mass="29876">MAPGLKTPRKPYEPASEGAPRRTCLDKSDTGHGGWKPLHLHTCVCEKNSILKVLLDRLPESYSVVTAPIAVASVWEDHYVDFIETVFTGANFPFRGQPVLHAYNWYEKTSLRPLGQSPRLSLASFLVEPTLPRMNKSNARRVDKNAPARHRWTVDELGEALENGPNTTQVSFQRHRAFTPQHCMSLIIVGRERLSLYASVTATSDLDVVECWVKMDGKPPRAIEVAKCFLLDPSVIICDEAQEYKGRDSKIAKALLGLWRRKERL</sequence>
<accession>A0A4E9EJ26</accession>
<gene>
    <name evidence="2" type="ORF">FUG_LOCUS509891</name>
</gene>
<proteinExistence type="predicted"/>